<comment type="caution">
    <text evidence="1">The sequence shown here is derived from an EMBL/GenBank/DDBJ whole genome shotgun (WGS) entry which is preliminary data.</text>
</comment>
<dbReference type="InterPro" id="IPR036872">
    <property type="entry name" value="CH_dom_sf"/>
</dbReference>
<sequence length="107" mass="12393">MNSSLYEASRIRKLANEREKMQKMLFTKWINAQLGVDLSSLDDICGSWSPGSSKVGSKELRLPYYNQVARLWGLSEYLFVQELYEDLRDGRILIRLLELLSGQYLVS</sequence>
<evidence type="ECO:0008006" key="3">
    <source>
        <dbReference type="Google" id="ProtNLM"/>
    </source>
</evidence>
<evidence type="ECO:0000313" key="2">
    <source>
        <dbReference type="Proteomes" id="UP000748531"/>
    </source>
</evidence>
<organism evidence="1 2">
    <name type="scientific">Paragonimus heterotremus</name>
    <dbReference type="NCBI Taxonomy" id="100268"/>
    <lineage>
        <taxon>Eukaryota</taxon>
        <taxon>Metazoa</taxon>
        <taxon>Spiralia</taxon>
        <taxon>Lophotrochozoa</taxon>
        <taxon>Platyhelminthes</taxon>
        <taxon>Trematoda</taxon>
        <taxon>Digenea</taxon>
        <taxon>Plagiorchiida</taxon>
        <taxon>Troglotremata</taxon>
        <taxon>Troglotrematidae</taxon>
        <taxon>Paragonimus</taxon>
    </lineage>
</organism>
<dbReference type="Proteomes" id="UP000748531">
    <property type="component" value="Unassembled WGS sequence"/>
</dbReference>
<accession>A0A8J4T8R1</accession>
<dbReference type="EMBL" id="LUCH01007186">
    <property type="protein sequence ID" value="KAF5396869.1"/>
    <property type="molecule type" value="Genomic_DNA"/>
</dbReference>
<dbReference type="AlphaFoldDB" id="A0A8J4T8R1"/>
<proteinExistence type="predicted"/>
<gene>
    <name evidence="1" type="ORF">PHET_10146</name>
</gene>
<evidence type="ECO:0000313" key="1">
    <source>
        <dbReference type="EMBL" id="KAF5396869.1"/>
    </source>
</evidence>
<name>A0A8J4T8R1_9TREM</name>
<dbReference type="Gene3D" id="1.10.418.10">
    <property type="entry name" value="Calponin-like domain"/>
    <property type="match status" value="1"/>
</dbReference>
<keyword evidence="2" id="KW-1185">Reference proteome</keyword>
<protein>
    <recommendedName>
        <fullName evidence="3">Calponin-homology (CH) domain-containing protein</fullName>
    </recommendedName>
</protein>
<reference evidence="1" key="1">
    <citation type="submission" date="2019-05" db="EMBL/GenBank/DDBJ databases">
        <title>Annotation for the trematode Paragonimus heterotremus.</title>
        <authorList>
            <person name="Choi Y.-J."/>
        </authorList>
    </citation>
    <scope>NUCLEOTIDE SEQUENCE</scope>
    <source>
        <strain evidence="1">LC</strain>
    </source>
</reference>
<dbReference type="SUPFAM" id="SSF47576">
    <property type="entry name" value="Calponin-homology domain, CH-domain"/>
    <property type="match status" value="1"/>
</dbReference>
<dbReference type="OrthoDB" id="6258102at2759"/>